<keyword evidence="1" id="KW-1133">Transmembrane helix</keyword>
<evidence type="ECO:0000313" key="4">
    <source>
        <dbReference type="Proteomes" id="UP001519306"/>
    </source>
</evidence>
<dbReference type="Pfam" id="PF07786">
    <property type="entry name" value="HGSNAT_cat"/>
    <property type="match status" value="1"/>
</dbReference>
<feature type="transmembrane region" description="Helical" evidence="1">
    <location>
        <begin position="12"/>
        <end position="31"/>
    </location>
</feature>
<feature type="transmembrane region" description="Helical" evidence="1">
    <location>
        <begin position="102"/>
        <end position="119"/>
    </location>
</feature>
<gene>
    <name evidence="3" type="ORF">J2Z71_000004</name>
</gene>
<sequence length="252" mass="29614">MKKLNLEKRNHYIDMIRGISLISMILYHLFYDLVYVFNINIDFYRLNNVKPWQLSICITFILISGISFHFYKNHRKQGLIVFGLSLLISLITYIFIPEEAVKFGVLSLIGASIIIMDLLNKFLNKLNPYFGFVLFILLFLIFYNLPYGNLGISSIEILNIPDYIYKSKYLYPIGLPHEDFVSADYFPLFPWSFLFISGYFLGHILKRKNLLKPMGKNNIISAIGRHSLVVYLLHQPILYFGLFIIFEIIIRR</sequence>
<keyword evidence="4" id="KW-1185">Reference proteome</keyword>
<protein>
    <submittedName>
        <fullName evidence="3">Membrane protein</fullName>
    </submittedName>
</protein>
<evidence type="ECO:0000313" key="3">
    <source>
        <dbReference type="EMBL" id="MBP2024489.1"/>
    </source>
</evidence>
<accession>A0ABS4K9P5</accession>
<comment type="caution">
    <text evidence="3">The sequence shown here is derived from an EMBL/GenBank/DDBJ whole genome shotgun (WGS) entry which is preliminary data.</text>
</comment>
<feature type="transmembrane region" description="Helical" evidence="1">
    <location>
        <begin position="51"/>
        <end position="71"/>
    </location>
</feature>
<keyword evidence="1" id="KW-0472">Membrane</keyword>
<feature type="transmembrane region" description="Helical" evidence="1">
    <location>
        <begin position="185"/>
        <end position="205"/>
    </location>
</feature>
<feature type="transmembrane region" description="Helical" evidence="1">
    <location>
        <begin position="78"/>
        <end position="96"/>
    </location>
</feature>
<evidence type="ECO:0000256" key="1">
    <source>
        <dbReference type="SAM" id="Phobius"/>
    </source>
</evidence>
<feature type="transmembrane region" description="Helical" evidence="1">
    <location>
        <begin position="126"/>
        <end position="145"/>
    </location>
</feature>
<name>A0ABS4K9P5_9FIRM</name>
<proteinExistence type="predicted"/>
<feature type="transmembrane region" description="Helical" evidence="1">
    <location>
        <begin position="226"/>
        <end position="250"/>
    </location>
</feature>
<dbReference type="InterPro" id="IPR012429">
    <property type="entry name" value="HGSNAT_cat"/>
</dbReference>
<dbReference type="Proteomes" id="UP001519306">
    <property type="component" value="Unassembled WGS sequence"/>
</dbReference>
<reference evidence="3 4" key="1">
    <citation type="submission" date="2021-03" db="EMBL/GenBank/DDBJ databases">
        <title>Genomic Encyclopedia of Type Strains, Phase IV (KMG-IV): sequencing the most valuable type-strain genomes for metagenomic binning, comparative biology and taxonomic classification.</title>
        <authorList>
            <person name="Goeker M."/>
        </authorList>
    </citation>
    <scope>NUCLEOTIDE SEQUENCE [LARGE SCALE GENOMIC DNA]</scope>
    <source>
        <strain evidence="3 4">DSM 27563</strain>
    </source>
</reference>
<organism evidence="3 4">
    <name type="scientific">Peptoniphilus stercorisuis</name>
    <dbReference type="NCBI Taxonomy" id="1436965"/>
    <lineage>
        <taxon>Bacteria</taxon>
        <taxon>Bacillati</taxon>
        <taxon>Bacillota</taxon>
        <taxon>Tissierellia</taxon>
        <taxon>Tissierellales</taxon>
        <taxon>Peptoniphilaceae</taxon>
        <taxon>Peptoniphilus</taxon>
    </lineage>
</organism>
<feature type="domain" description="Heparan-alpha-glucosaminide N-acetyltransferase catalytic" evidence="2">
    <location>
        <begin position="9"/>
        <end position="236"/>
    </location>
</feature>
<keyword evidence="1" id="KW-0812">Transmembrane</keyword>
<evidence type="ECO:0000259" key="2">
    <source>
        <dbReference type="Pfam" id="PF07786"/>
    </source>
</evidence>
<dbReference type="RefSeq" id="WP_210059799.1">
    <property type="nucleotide sequence ID" value="NZ_JAGGLJ010000001.1"/>
</dbReference>
<dbReference type="EMBL" id="JAGGLJ010000001">
    <property type="protein sequence ID" value="MBP2024489.1"/>
    <property type="molecule type" value="Genomic_DNA"/>
</dbReference>